<dbReference type="Pfam" id="PF16124">
    <property type="entry name" value="RecQ_Zn_bind"/>
    <property type="match status" value="1"/>
</dbReference>
<dbReference type="CDD" id="cd17920">
    <property type="entry name" value="DEXHc_RecQ"/>
    <property type="match status" value="1"/>
</dbReference>
<accession>A0ABP1EL03</accession>
<organism evidence="15 16">
    <name type="scientific">Tenacibaculum platacis</name>
    <dbReference type="NCBI Taxonomy" id="3137852"/>
    <lineage>
        <taxon>Bacteria</taxon>
        <taxon>Pseudomonadati</taxon>
        <taxon>Bacteroidota</taxon>
        <taxon>Flavobacteriia</taxon>
        <taxon>Flavobacteriales</taxon>
        <taxon>Flavobacteriaceae</taxon>
        <taxon>Tenacibaculum</taxon>
    </lineage>
</organism>
<evidence type="ECO:0000259" key="13">
    <source>
        <dbReference type="PROSITE" id="PS51192"/>
    </source>
</evidence>
<evidence type="ECO:0000256" key="10">
    <source>
        <dbReference type="ARBA" id="ARBA00034808"/>
    </source>
</evidence>
<dbReference type="PANTHER" id="PTHR13710:SF105">
    <property type="entry name" value="ATP-DEPENDENT DNA HELICASE Q1"/>
    <property type="match status" value="1"/>
</dbReference>
<dbReference type="InterPro" id="IPR014001">
    <property type="entry name" value="Helicase_ATP-bd"/>
</dbReference>
<evidence type="ECO:0000313" key="16">
    <source>
        <dbReference type="Proteomes" id="UP001497416"/>
    </source>
</evidence>
<dbReference type="PROSITE" id="PS00690">
    <property type="entry name" value="DEAH_ATP_HELICASE"/>
    <property type="match status" value="1"/>
</dbReference>
<evidence type="ECO:0000256" key="9">
    <source>
        <dbReference type="ARBA" id="ARBA00034617"/>
    </source>
</evidence>
<dbReference type="Proteomes" id="UP001497416">
    <property type="component" value="Unassembled WGS sequence"/>
</dbReference>
<evidence type="ECO:0000313" key="15">
    <source>
        <dbReference type="EMBL" id="CAL2084173.1"/>
    </source>
</evidence>
<comment type="caution">
    <text evidence="15">The sequence shown here is derived from an EMBL/GenBank/DDBJ whole genome shotgun (WGS) entry which is preliminary data.</text>
</comment>
<dbReference type="InterPro" id="IPR032284">
    <property type="entry name" value="RecQ_Zn-bd"/>
</dbReference>
<evidence type="ECO:0000256" key="3">
    <source>
        <dbReference type="ARBA" id="ARBA00022741"/>
    </source>
</evidence>
<keyword evidence="4 15" id="KW-0378">Hydrolase</keyword>
<comment type="similarity">
    <text evidence="1">Belongs to the helicase family. RecQ subfamily.</text>
</comment>
<dbReference type="InterPro" id="IPR002464">
    <property type="entry name" value="DNA/RNA_helicase_DEAH_CS"/>
</dbReference>
<keyword evidence="5 15" id="KW-0347">Helicase</keyword>
<evidence type="ECO:0000256" key="12">
    <source>
        <dbReference type="ARBA" id="ARBA00044550"/>
    </source>
</evidence>
<dbReference type="InterPro" id="IPR004589">
    <property type="entry name" value="DNA_helicase_ATP-dep_RecQ"/>
</dbReference>
<keyword evidence="8" id="KW-0413">Isomerase</keyword>
<dbReference type="Gene3D" id="3.40.50.300">
    <property type="entry name" value="P-loop containing nucleotide triphosphate hydrolases"/>
    <property type="match status" value="2"/>
</dbReference>
<dbReference type="GO" id="GO:0003678">
    <property type="term" value="F:DNA helicase activity"/>
    <property type="evidence" value="ECO:0007669"/>
    <property type="project" value="UniProtKB-EC"/>
</dbReference>
<name>A0ABP1EL03_9FLAO</name>
<keyword evidence="6" id="KW-0067">ATP-binding</keyword>
<evidence type="ECO:0000256" key="1">
    <source>
        <dbReference type="ARBA" id="ARBA00005446"/>
    </source>
</evidence>
<proteinExistence type="inferred from homology"/>
<keyword evidence="2" id="KW-0479">Metal-binding</keyword>
<dbReference type="PROSITE" id="PS51192">
    <property type="entry name" value="HELICASE_ATP_BIND_1"/>
    <property type="match status" value="1"/>
</dbReference>
<gene>
    <name evidence="15" type="ORF">T190607A01A_20259</name>
</gene>
<dbReference type="InterPro" id="IPR027417">
    <property type="entry name" value="P-loop_NTPase"/>
</dbReference>
<evidence type="ECO:0000256" key="7">
    <source>
        <dbReference type="ARBA" id="ARBA00023125"/>
    </source>
</evidence>
<keyword evidence="3" id="KW-0547">Nucleotide-binding</keyword>
<feature type="domain" description="Helicase C-terminal" evidence="14">
    <location>
        <begin position="217"/>
        <end position="360"/>
    </location>
</feature>
<evidence type="ECO:0000256" key="5">
    <source>
        <dbReference type="ARBA" id="ARBA00022806"/>
    </source>
</evidence>
<dbReference type="NCBIfam" id="TIGR00614">
    <property type="entry name" value="recQ_fam"/>
    <property type="match status" value="1"/>
</dbReference>
<evidence type="ECO:0000256" key="11">
    <source>
        <dbReference type="ARBA" id="ARBA00044535"/>
    </source>
</evidence>
<protein>
    <recommendedName>
        <fullName evidence="11">ATP-dependent DNA helicase RecQ</fullName>
        <ecNumber evidence="10">5.6.2.4</ecNumber>
    </recommendedName>
    <alternativeName>
        <fullName evidence="12">DNA 3'-5' helicase RecQ</fullName>
    </alternativeName>
</protein>
<keyword evidence="7" id="KW-0238">DNA-binding</keyword>
<dbReference type="Gene3D" id="1.10.10.10">
    <property type="entry name" value="Winged helix-like DNA-binding domain superfamily/Winged helix DNA-binding domain"/>
    <property type="match status" value="1"/>
</dbReference>
<dbReference type="InterPro" id="IPR036388">
    <property type="entry name" value="WH-like_DNA-bd_sf"/>
</dbReference>
<comment type="catalytic activity">
    <reaction evidence="9">
        <text>Couples ATP hydrolysis with the unwinding of duplex DNA by translocating in the 3'-5' direction.</text>
        <dbReference type="EC" id="5.6.2.4"/>
    </reaction>
</comment>
<feature type="domain" description="Helicase ATP-binding" evidence="13">
    <location>
        <begin position="25"/>
        <end position="193"/>
    </location>
</feature>
<dbReference type="PROSITE" id="PS51194">
    <property type="entry name" value="HELICASE_CTER"/>
    <property type="match status" value="1"/>
</dbReference>
<dbReference type="EMBL" id="CAXIXY010000004">
    <property type="protein sequence ID" value="CAL2084173.1"/>
    <property type="molecule type" value="Genomic_DNA"/>
</dbReference>
<evidence type="ECO:0000259" key="14">
    <source>
        <dbReference type="PROSITE" id="PS51194"/>
    </source>
</evidence>
<dbReference type="EC" id="5.6.2.4" evidence="10"/>
<evidence type="ECO:0000256" key="2">
    <source>
        <dbReference type="ARBA" id="ARBA00022723"/>
    </source>
</evidence>
<dbReference type="Pfam" id="PF00270">
    <property type="entry name" value="DEAD"/>
    <property type="match status" value="1"/>
</dbReference>
<dbReference type="PANTHER" id="PTHR13710">
    <property type="entry name" value="DNA HELICASE RECQ FAMILY MEMBER"/>
    <property type="match status" value="1"/>
</dbReference>
<keyword evidence="16" id="KW-1185">Reference proteome</keyword>
<evidence type="ECO:0000256" key="4">
    <source>
        <dbReference type="ARBA" id="ARBA00022801"/>
    </source>
</evidence>
<dbReference type="SMART" id="SM00490">
    <property type="entry name" value="HELICc"/>
    <property type="match status" value="1"/>
</dbReference>
<evidence type="ECO:0000256" key="6">
    <source>
        <dbReference type="ARBA" id="ARBA00022840"/>
    </source>
</evidence>
<sequence>MSNPLEILKSYWGFSSFRAKQQEIVHTILEKKDTIALLPTGGGKSISFQVPAMLVDGVCIVISPLIALIEDQVNNLKNKGIKALNIPSGSSVDEIVTLFDNIKYGRYKFLYLSPERLQSKLIQEKLKELTISFFVIDEAHCISEWGHDFRPSYTKLNVLREIAPDTNITALTATATRKVLKDIEDILELDNPKILKQSFNRDNLSYTVIKTNDKLSKLQQIFRKYNNPSIIYVNSRKKTKELSNYLNYNGFKSSYYHGGLSLTEKNEAFENWMIEQAPIMVATNAFGMGIDKGNVKTVIHYNIPSSVENYVQEAGRAGRDKEKAFAILLTNPSDIENTKSIFAQSQPSIIEIKEIHKKLYQHFQIALGELTDENYSFNILQFCDKYGFSPSKTFNALQLLNNYSILDFQQGKQKTSTIQFKVSSNQLISYKANQNLKSKLLDVILRMYTGLFEAEVKVNEFSIAKKLGITSFKVIEILKKLESEEILDYHKSDSDSEITFLLPREDDKAINRYSKEISKFLKYKYKKLENIINYIENDTICRNIQVLNYFGQISNTNCGKCDVCKNRIRTKDNLSPLLLKIISKKENISLKELQHELSYPEQDILIHLRKLLAEEIIGITNSNTYFIK</sequence>
<dbReference type="SMART" id="SM00487">
    <property type="entry name" value="DEXDc"/>
    <property type="match status" value="1"/>
</dbReference>
<dbReference type="Pfam" id="PF00271">
    <property type="entry name" value="Helicase_C"/>
    <property type="match status" value="1"/>
</dbReference>
<dbReference type="GO" id="GO:0016787">
    <property type="term" value="F:hydrolase activity"/>
    <property type="evidence" value="ECO:0007669"/>
    <property type="project" value="UniProtKB-KW"/>
</dbReference>
<dbReference type="InterPro" id="IPR001650">
    <property type="entry name" value="Helicase_C-like"/>
</dbReference>
<dbReference type="SUPFAM" id="SSF52540">
    <property type="entry name" value="P-loop containing nucleoside triphosphate hydrolases"/>
    <property type="match status" value="1"/>
</dbReference>
<evidence type="ECO:0000256" key="8">
    <source>
        <dbReference type="ARBA" id="ARBA00023235"/>
    </source>
</evidence>
<dbReference type="InterPro" id="IPR011545">
    <property type="entry name" value="DEAD/DEAH_box_helicase_dom"/>
</dbReference>
<dbReference type="RefSeq" id="WP_348711684.1">
    <property type="nucleotide sequence ID" value="NZ_CAXIXY010000004.1"/>
</dbReference>
<reference evidence="15 16" key="1">
    <citation type="submission" date="2024-05" db="EMBL/GenBank/DDBJ databases">
        <authorList>
            <person name="Duchaud E."/>
        </authorList>
    </citation>
    <scope>NUCLEOTIDE SEQUENCE [LARGE SCALE GENOMIC DNA]</scope>
    <source>
        <strain evidence="15">Ena-SAMPLE-TAB-13-05-2024-13:56:06:370-140302</strain>
    </source>
</reference>